<comment type="caution">
    <text evidence="2">The sequence shown here is derived from an EMBL/GenBank/DDBJ whole genome shotgun (WGS) entry which is preliminary data.</text>
</comment>
<reference evidence="2 3" key="1">
    <citation type="submission" date="2020-08" db="EMBL/GenBank/DDBJ databases">
        <title>Sequencing the genomes of 1000 actinobacteria strains.</title>
        <authorList>
            <person name="Klenk H.-P."/>
        </authorList>
    </citation>
    <scope>NUCLEOTIDE SEQUENCE [LARGE SCALE GENOMIC DNA]</scope>
    <source>
        <strain evidence="2 3">DSM 45859</strain>
    </source>
</reference>
<dbReference type="Pfam" id="PF04149">
    <property type="entry name" value="DUF397"/>
    <property type="match status" value="1"/>
</dbReference>
<evidence type="ECO:0000259" key="1">
    <source>
        <dbReference type="Pfam" id="PF04149"/>
    </source>
</evidence>
<accession>A0A840ITP2</accession>
<keyword evidence="3" id="KW-1185">Reference proteome</keyword>
<organism evidence="2 3">
    <name type="scientific">Amycolatopsis jiangsuensis</name>
    <dbReference type="NCBI Taxonomy" id="1181879"/>
    <lineage>
        <taxon>Bacteria</taxon>
        <taxon>Bacillati</taxon>
        <taxon>Actinomycetota</taxon>
        <taxon>Actinomycetes</taxon>
        <taxon>Pseudonocardiales</taxon>
        <taxon>Pseudonocardiaceae</taxon>
        <taxon>Amycolatopsis</taxon>
    </lineage>
</organism>
<evidence type="ECO:0000313" key="3">
    <source>
        <dbReference type="Proteomes" id="UP000581769"/>
    </source>
</evidence>
<evidence type="ECO:0000313" key="2">
    <source>
        <dbReference type="EMBL" id="MBB4684909.1"/>
    </source>
</evidence>
<dbReference type="InterPro" id="IPR007278">
    <property type="entry name" value="DUF397"/>
</dbReference>
<dbReference type="EMBL" id="JACHMG010000001">
    <property type="protein sequence ID" value="MBB4684909.1"/>
    <property type="molecule type" value="Genomic_DNA"/>
</dbReference>
<sequence length="72" mass="7268">MGIMMPDADLSRAHWRKSSFSGGGNDCVEVAFVDGGAAVRDSKNPAGGALRLPAAGWRGLLAAVRAGGPESA</sequence>
<dbReference type="Proteomes" id="UP000581769">
    <property type="component" value="Unassembled WGS sequence"/>
</dbReference>
<proteinExistence type="predicted"/>
<gene>
    <name evidence="2" type="ORF">BJY18_002394</name>
</gene>
<protein>
    <recommendedName>
        <fullName evidence="1">DUF397 domain-containing protein</fullName>
    </recommendedName>
</protein>
<feature type="domain" description="DUF397" evidence="1">
    <location>
        <begin position="13"/>
        <end position="65"/>
    </location>
</feature>
<name>A0A840ITP2_9PSEU</name>
<dbReference type="AlphaFoldDB" id="A0A840ITP2"/>